<comment type="caution">
    <text evidence="1">The sequence shown here is derived from an EMBL/GenBank/DDBJ whole genome shotgun (WGS) entry which is preliminary data.</text>
</comment>
<dbReference type="AlphaFoldDB" id="X1G5I6"/>
<dbReference type="EMBL" id="BART01040331">
    <property type="protein sequence ID" value="GAH28293.1"/>
    <property type="molecule type" value="Genomic_DNA"/>
</dbReference>
<name>X1G5I6_9ZZZZ</name>
<protein>
    <submittedName>
        <fullName evidence="1">Uncharacterized protein</fullName>
    </submittedName>
</protein>
<sequence>KFVFSSQARPVAGDGLSKLTEAFNAFRGI</sequence>
<gene>
    <name evidence="1" type="ORF">S01H4_65722</name>
</gene>
<organism evidence="1">
    <name type="scientific">marine sediment metagenome</name>
    <dbReference type="NCBI Taxonomy" id="412755"/>
    <lineage>
        <taxon>unclassified sequences</taxon>
        <taxon>metagenomes</taxon>
        <taxon>ecological metagenomes</taxon>
    </lineage>
</organism>
<reference evidence="1" key="1">
    <citation type="journal article" date="2014" name="Front. Microbiol.">
        <title>High frequency of phylogenetically diverse reductive dehalogenase-homologous genes in deep subseafloor sedimentary metagenomes.</title>
        <authorList>
            <person name="Kawai M."/>
            <person name="Futagami T."/>
            <person name="Toyoda A."/>
            <person name="Takaki Y."/>
            <person name="Nishi S."/>
            <person name="Hori S."/>
            <person name="Arai W."/>
            <person name="Tsubouchi T."/>
            <person name="Morono Y."/>
            <person name="Uchiyama I."/>
            <person name="Ito T."/>
            <person name="Fujiyama A."/>
            <person name="Inagaki F."/>
            <person name="Takami H."/>
        </authorList>
    </citation>
    <scope>NUCLEOTIDE SEQUENCE</scope>
    <source>
        <strain evidence="1">Expedition CK06-06</strain>
    </source>
</reference>
<accession>X1G5I6</accession>
<evidence type="ECO:0000313" key="1">
    <source>
        <dbReference type="EMBL" id="GAH28293.1"/>
    </source>
</evidence>
<proteinExistence type="predicted"/>
<feature type="non-terminal residue" evidence="1">
    <location>
        <position position="1"/>
    </location>
</feature>